<accession>A0A5B8UI01</accession>
<feature type="signal peptide" evidence="1">
    <location>
        <begin position="1"/>
        <end position="28"/>
    </location>
</feature>
<feature type="chain" id="PRO_5022700321" description="FAS1 domain-containing protein" evidence="1">
    <location>
        <begin position="29"/>
        <end position="240"/>
    </location>
</feature>
<evidence type="ECO:0008006" key="4">
    <source>
        <dbReference type="Google" id="ProtNLM"/>
    </source>
</evidence>
<dbReference type="SUPFAM" id="SSF82153">
    <property type="entry name" value="FAS1 domain"/>
    <property type="match status" value="1"/>
</dbReference>
<evidence type="ECO:0000313" key="2">
    <source>
        <dbReference type="EMBL" id="QEC56143.1"/>
    </source>
</evidence>
<gene>
    <name evidence="2" type="ORF">FSB75_09640</name>
</gene>
<reference evidence="2 3" key="1">
    <citation type="journal article" date="2015" name="Int. J. Syst. Evol. Microbiol.">
        <title>Flavisolibacter ginsenosidimutans sp. nov., with ginsenoside-converting activity isolated from soil used for cultivating ginseng.</title>
        <authorList>
            <person name="Zhao Y."/>
            <person name="Liu Q."/>
            <person name="Kang M.S."/>
            <person name="Jin F."/>
            <person name="Yu H."/>
            <person name="Im W.T."/>
        </authorList>
    </citation>
    <scope>NUCLEOTIDE SEQUENCE [LARGE SCALE GENOMIC DNA]</scope>
    <source>
        <strain evidence="2 3">Gsoil 636</strain>
    </source>
</reference>
<keyword evidence="1" id="KW-0732">Signal</keyword>
<dbReference type="PROSITE" id="PS51257">
    <property type="entry name" value="PROKAR_LIPOPROTEIN"/>
    <property type="match status" value="1"/>
</dbReference>
<dbReference type="InterPro" id="IPR036378">
    <property type="entry name" value="FAS1_dom_sf"/>
</dbReference>
<dbReference type="Proteomes" id="UP000321204">
    <property type="component" value="Chromosome"/>
</dbReference>
<dbReference type="OrthoDB" id="1032410at2"/>
<evidence type="ECO:0000256" key="1">
    <source>
        <dbReference type="SAM" id="SignalP"/>
    </source>
</evidence>
<name>A0A5B8UI01_9BACT</name>
<keyword evidence="3" id="KW-1185">Reference proteome</keyword>
<dbReference type="EMBL" id="CP042433">
    <property type="protein sequence ID" value="QEC56143.1"/>
    <property type="molecule type" value="Genomic_DNA"/>
</dbReference>
<dbReference type="RefSeq" id="WP_146786249.1">
    <property type="nucleotide sequence ID" value="NZ_BAABIO010000001.1"/>
</dbReference>
<evidence type="ECO:0000313" key="3">
    <source>
        <dbReference type="Proteomes" id="UP000321204"/>
    </source>
</evidence>
<protein>
    <recommendedName>
        <fullName evidence="4">FAS1 domain-containing protein</fullName>
    </recommendedName>
</protein>
<organism evidence="2 3">
    <name type="scientific">Flavisolibacter ginsenosidimutans</name>
    <dbReference type="NCBI Taxonomy" id="661481"/>
    <lineage>
        <taxon>Bacteria</taxon>
        <taxon>Pseudomonadati</taxon>
        <taxon>Bacteroidota</taxon>
        <taxon>Chitinophagia</taxon>
        <taxon>Chitinophagales</taxon>
        <taxon>Chitinophagaceae</taxon>
        <taxon>Flavisolibacter</taxon>
    </lineage>
</organism>
<proteinExistence type="predicted"/>
<dbReference type="AlphaFoldDB" id="A0A5B8UI01"/>
<sequence length="240" mass="26619">MNFNKLFFGAAVVLVASALSLSSCKKLALQKDYDRKADTVDSHVYMSAWDYLKQRALGTTANDQIWKSFYDAIIYSGIDTAEYVKPNRTYIFPVTEALTRTNSNLADVGFFGAYLVNGKTGKVWTDYPKDLVKTYLQYLIIEGVYNHYTLPPVNLVEVKTIAPAGSLNTLPAGITRNTAYPFVANPDSKMTIRVLNSSPSNTSDYPIVLNESRNVRTSSIQATNGTIHAIDRFLTTTLGQ</sequence>
<dbReference type="Gene3D" id="2.30.180.10">
    <property type="entry name" value="FAS1 domain"/>
    <property type="match status" value="1"/>
</dbReference>
<dbReference type="KEGG" id="fgg:FSB75_09640"/>